<evidence type="ECO:0000313" key="2">
    <source>
        <dbReference type="Proteomes" id="UP001177021"/>
    </source>
</evidence>
<protein>
    <submittedName>
        <fullName evidence="1">Uncharacterized protein</fullName>
    </submittedName>
</protein>
<keyword evidence="2" id="KW-1185">Reference proteome</keyword>
<gene>
    <name evidence="1" type="ORF">MILVUS5_LOCUS41675</name>
</gene>
<proteinExistence type="predicted"/>
<dbReference type="EMBL" id="CASHSV030000823">
    <property type="protein sequence ID" value="CAJ2679618.1"/>
    <property type="molecule type" value="Genomic_DNA"/>
</dbReference>
<name>A0ACB0MDH8_TRIPR</name>
<accession>A0ACB0MDH8</accession>
<sequence>MLGLNSSIMAYVRDGRCKDFKPSLAALIETSLCHGPVYFDVSPNLSLSLTDKHLSDAMQLTIHTNGYNYKTGSEIIAVCYRVYYRVLNTLNPKAKQISFPGTTTLVQTNLLTSNIAQNRLIKWNEINFPETWTLPQEVDPDPIINTDTDQISQTTEGDIEIRFTPQRSIKIPRTMSSRYSTSEFHTAPLELSRASTSQIREDIESVENIRISENKIPQGIYQKNISQSRESPTQSEMSFHL</sequence>
<dbReference type="Proteomes" id="UP001177021">
    <property type="component" value="Unassembled WGS sequence"/>
</dbReference>
<comment type="caution">
    <text evidence="1">The sequence shown here is derived from an EMBL/GenBank/DDBJ whole genome shotgun (WGS) entry which is preliminary data.</text>
</comment>
<organism evidence="1 2">
    <name type="scientific">Trifolium pratense</name>
    <name type="common">Red clover</name>
    <dbReference type="NCBI Taxonomy" id="57577"/>
    <lineage>
        <taxon>Eukaryota</taxon>
        <taxon>Viridiplantae</taxon>
        <taxon>Streptophyta</taxon>
        <taxon>Embryophyta</taxon>
        <taxon>Tracheophyta</taxon>
        <taxon>Spermatophyta</taxon>
        <taxon>Magnoliopsida</taxon>
        <taxon>eudicotyledons</taxon>
        <taxon>Gunneridae</taxon>
        <taxon>Pentapetalae</taxon>
        <taxon>rosids</taxon>
        <taxon>fabids</taxon>
        <taxon>Fabales</taxon>
        <taxon>Fabaceae</taxon>
        <taxon>Papilionoideae</taxon>
        <taxon>50 kb inversion clade</taxon>
        <taxon>NPAAA clade</taxon>
        <taxon>Hologalegina</taxon>
        <taxon>IRL clade</taxon>
        <taxon>Trifolieae</taxon>
        <taxon>Trifolium</taxon>
    </lineage>
</organism>
<evidence type="ECO:0000313" key="1">
    <source>
        <dbReference type="EMBL" id="CAJ2679618.1"/>
    </source>
</evidence>
<reference evidence="1" key="1">
    <citation type="submission" date="2023-10" db="EMBL/GenBank/DDBJ databases">
        <authorList>
            <person name="Rodriguez Cubillos JULIANA M."/>
            <person name="De Vega J."/>
        </authorList>
    </citation>
    <scope>NUCLEOTIDE SEQUENCE</scope>
</reference>